<evidence type="ECO:0000256" key="1">
    <source>
        <dbReference type="ARBA" id="ARBA00004651"/>
    </source>
</evidence>
<keyword evidence="4 7" id="KW-0812">Transmembrane</keyword>
<feature type="transmembrane region" description="Helical" evidence="7">
    <location>
        <begin position="291"/>
        <end position="310"/>
    </location>
</feature>
<dbReference type="Pfam" id="PF13440">
    <property type="entry name" value="Polysacc_synt_3"/>
    <property type="match status" value="1"/>
</dbReference>
<dbReference type="InterPro" id="IPR050833">
    <property type="entry name" value="Poly_Biosynth_Transport"/>
</dbReference>
<evidence type="ECO:0000256" key="6">
    <source>
        <dbReference type="ARBA" id="ARBA00023136"/>
    </source>
</evidence>
<evidence type="ECO:0000256" key="2">
    <source>
        <dbReference type="ARBA" id="ARBA00007430"/>
    </source>
</evidence>
<feature type="transmembrane region" description="Helical" evidence="7">
    <location>
        <begin position="252"/>
        <end position="271"/>
    </location>
</feature>
<evidence type="ECO:0000256" key="7">
    <source>
        <dbReference type="SAM" id="Phobius"/>
    </source>
</evidence>
<feature type="transmembrane region" description="Helical" evidence="7">
    <location>
        <begin position="121"/>
        <end position="151"/>
    </location>
</feature>
<dbReference type="PANTHER" id="PTHR30250">
    <property type="entry name" value="PST FAMILY PREDICTED COLANIC ACID TRANSPORTER"/>
    <property type="match status" value="1"/>
</dbReference>
<evidence type="ECO:0000256" key="3">
    <source>
        <dbReference type="ARBA" id="ARBA00022475"/>
    </source>
</evidence>
<dbReference type="AlphaFoldDB" id="A0A518HQV1"/>
<evidence type="ECO:0000313" key="9">
    <source>
        <dbReference type="Proteomes" id="UP000319004"/>
    </source>
</evidence>
<feature type="transmembrane region" description="Helical" evidence="7">
    <location>
        <begin position="48"/>
        <end position="73"/>
    </location>
</feature>
<keyword evidence="3" id="KW-1003">Cell membrane</keyword>
<comment type="similarity">
    <text evidence="2">Belongs to the polysaccharide synthase family.</text>
</comment>
<reference evidence="8 9" key="1">
    <citation type="submission" date="2019-03" db="EMBL/GenBank/DDBJ databases">
        <title>Deep-cultivation of Planctomycetes and their phenomic and genomic characterization uncovers novel biology.</title>
        <authorList>
            <person name="Wiegand S."/>
            <person name="Jogler M."/>
            <person name="Boedeker C."/>
            <person name="Pinto D."/>
            <person name="Vollmers J."/>
            <person name="Rivas-Marin E."/>
            <person name="Kohn T."/>
            <person name="Peeters S.H."/>
            <person name="Heuer A."/>
            <person name="Rast P."/>
            <person name="Oberbeckmann S."/>
            <person name="Bunk B."/>
            <person name="Jeske O."/>
            <person name="Meyerdierks A."/>
            <person name="Storesund J.E."/>
            <person name="Kallscheuer N."/>
            <person name="Luecker S."/>
            <person name="Lage O.M."/>
            <person name="Pohl T."/>
            <person name="Merkel B.J."/>
            <person name="Hornburger P."/>
            <person name="Mueller R.-W."/>
            <person name="Bruemmer F."/>
            <person name="Labrenz M."/>
            <person name="Spormann A.M."/>
            <person name="Op den Camp H."/>
            <person name="Overmann J."/>
            <person name="Amann R."/>
            <person name="Jetten M.S.M."/>
            <person name="Mascher T."/>
            <person name="Medema M.H."/>
            <person name="Devos D.P."/>
            <person name="Kaster A.-K."/>
            <person name="Ovreas L."/>
            <person name="Rohde M."/>
            <person name="Galperin M.Y."/>
            <person name="Jogler C."/>
        </authorList>
    </citation>
    <scope>NUCLEOTIDE SEQUENCE [LARGE SCALE GENOMIC DNA]</scope>
    <source>
        <strain evidence="8 9">Enr13</strain>
    </source>
</reference>
<dbReference type="KEGG" id="snep:Enr13x_30800"/>
<evidence type="ECO:0000313" key="8">
    <source>
        <dbReference type="EMBL" id="QDV43225.1"/>
    </source>
</evidence>
<dbReference type="PANTHER" id="PTHR30250:SF10">
    <property type="entry name" value="LIPOPOLYSACCHARIDE BIOSYNTHESIS PROTEIN WZXC"/>
    <property type="match status" value="1"/>
</dbReference>
<sequence length="458" mass="49965">MARLLAPELFGIIEMAYTFFMFAKLMRGFSIAEIIVQRDTIDQRTLSTLYWLNLGICSAATFLLLCLSPVAALMYANPMVGWVAAALSICFLLEGMSLVSQSLLQRDMNFYAIGIREIAEVVVMGVVSVALAVVGFGVWAIVLGTLASLVARNVTLYLVRPFAPSRVFDRDVLKSSFGFAANMSGVKFLGYLRQNFDKILISVVLGASAVGFYGVSRKLVLFPHESVTQIVNRVASRRFARAQKNASEISDLYLRAIGATAILIVPIYVALSVFAYELVPLLLGHQWHESIPLVQVLAFSAMISTLSTVKHRVAIACGKPNVLLRSNLVRLVISCTMTSVAIGWGLTAVAWALLFATLIGWFVENRIIFVDLPGISLFRQFEQLRKPMLAASLGGVAALLLKAAISGMAFSALSVVCICLPSMVFTYTIVLRVLQPTGLIDLAEVGPPRLRRFFCAST</sequence>
<keyword evidence="5 7" id="KW-1133">Transmembrane helix</keyword>
<evidence type="ECO:0000256" key="5">
    <source>
        <dbReference type="ARBA" id="ARBA00022989"/>
    </source>
</evidence>
<dbReference type="Proteomes" id="UP000319004">
    <property type="component" value="Chromosome"/>
</dbReference>
<organism evidence="8 9">
    <name type="scientific">Stieleria neptunia</name>
    <dbReference type="NCBI Taxonomy" id="2527979"/>
    <lineage>
        <taxon>Bacteria</taxon>
        <taxon>Pseudomonadati</taxon>
        <taxon>Planctomycetota</taxon>
        <taxon>Planctomycetia</taxon>
        <taxon>Pirellulales</taxon>
        <taxon>Pirellulaceae</taxon>
        <taxon>Stieleria</taxon>
    </lineage>
</organism>
<proteinExistence type="inferred from homology"/>
<feature type="transmembrane region" description="Helical" evidence="7">
    <location>
        <begin position="411"/>
        <end position="434"/>
    </location>
</feature>
<protein>
    <submittedName>
        <fullName evidence="8">Teichuronic acid biosynthesis protein TuaB</fullName>
    </submittedName>
</protein>
<keyword evidence="9" id="KW-1185">Reference proteome</keyword>
<feature type="transmembrane region" description="Helical" evidence="7">
    <location>
        <begin position="79"/>
        <end position="100"/>
    </location>
</feature>
<name>A0A518HQV1_9BACT</name>
<gene>
    <name evidence="8" type="primary">tuaB_2</name>
    <name evidence="8" type="ORF">Enr13x_30800</name>
</gene>
<feature type="transmembrane region" description="Helical" evidence="7">
    <location>
        <begin position="348"/>
        <end position="367"/>
    </location>
</feature>
<dbReference type="GO" id="GO:0005886">
    <property type="term" value="C:plasma membrane"/>
    <property type="evidence" value="ECO:0007669"/>
    <property type="project" value="UniProtKB-SubCell"/>
</dbReference>
<comment type="subcellular location">
    <subcellularLocation>
        <location evidence="1">Cell membrane</location>
        <topology evidence="1">Multi-pass membrane protein</topology>
    </subcellularLocation>
</comment>
<feature type="transmembrane region" description="Helical" evidence="7">
    <location>
        <begin position="199"/>
        <end position="216"/>
    </location>
</feature>
<evidence type="ECO:0000256" key="4">
    <source>
        <dbReference type="ARBA" id="ARBA00022692"/>
    </source>
</evidence>
<dbReference type="CDD" id="cd13127">
    <property type="entry name" value="MATE_tuaB_like"/>
    <property type="match status" value="1"/>
</dbReference>
<keyword evidence="6 7" id="KW-0472">Membrane</keyword>
<feature type="transmembrane region" description="Helical" evidence="7">
    <location>
        <begin position="15"/>
        <end position="36"/>
    </location>
</feature>
<accession>A0A518HQV1</accession>
<dbReference type="EMBL" id="CP037423">
    <property type="protein sequence ID" value="QDV43225.1"/>
    <property type="molecule type" value="Genomic_DNA"/>
</dbReference>